<dbReference type="Gene3D" id="1.40.20.10">
    <property type="entry name" value="CHAD domain"/>
    <property type="match status" value="1"/>
</dbReference>
<accession>A0ABU6CZY7</accession>
<dbReference type="EMBL" id="JAYMYJ010000110">
    <property type="protein sequence ID" value="MEB4591622.1"/>
    <property type="molecule type" value="Genomic_DNA"/>
</dbReference>
<gene>
    <name evidence="2" type="ORF">VSS37_11580</name>
</gene>
<evidence type="ECO:0000259" key="1">
    <source>
        <dbReference type="PROSITE" id="PS51708"/>
    </source>
</evidence>
<dbReference type="InterPro" id="IPR038186">
    <property type="entry name" value="CHAD_dom_sf"/>
</dbReference>
<dbReference type="PANTHER" id="PTHR39339">
    <property type="entry name" value="SLR1444 PROTEIN"/>
    <property type="match status" value="1"/>
</dbReference>
<proteinExistence type="predicted"/>
<protein>
    <submittedName>
        <fullName evidence="2">CHAD domain-containing protein</fullName>
    </submittedName>
</protein>
<dbReference type="RefSeq" id="WP_324695366.1">
    <property type="nucleotide sequence ID" value="NZ_JAYMYJ010000110.1"/>
</dbReference>
<dbReference type="SMART" id="SM00880">
    <property type="entry name" value="CHAD"/>
    <property type="match status" value="1"/>
</dbReference>
<dbReference type="PROSITE" id="PS51708">
    <property type="entry name" value="CHAD"/>
    <property type="match status" value="1"/>
</dbReference>
<dbReference type="Proteomes" id="UP001308005">
    <property type="component" value="Unassembled WGS sequence"/>
</dbReference>
<feature type="domain" description="CHAD" evidence="1">
    <location>
        <begin position="1"/>
        <end position="251"/>
    </location>
</feature>
<evidence type="ECO:0000313" key="2">
    <source>
        <dbReference type="EMBL" id="MEB4591622.1"/>
    </source>
</evidence>
<name>A0ABU6CZY7_9GAMM</name>
<comment type="caution">
    <text evidence="2">The sequence shown here is derived from an EMBL/GenBank/DDBJ whole genome shotgun (WGS) entry which is preliminary data.</text>
</comment>
<evidence type="ECO:0000313" key="3">
    <source>
        <dbReference type="Proteomes" id="UP001308005"/>
    </source>
</evidence>
<organism evidence="2 3">
    <name type="scientific">Candidatus Thiothrix phosphatis</name>
    <dbReference type="NCBI Taxonomy" id="3112415"/>
    <lineage>
        <taxon>Bacteria</taxon>
        <taxon>Pseudomonadati</taxon>
        <taxon>Pseudomonadota</taxon>
        <taxon>Gammaproteobacteria</taxon>
        <taxon>Thiotrichales</taxon>
        <taxon>Thiotrichaceae</taxon>
        <taxon>Thiothrix</taxon>
    </lineage>
</organism>
<dbReference type="PANTHER" id="PTHR39339:SF1">
    <property type="entry name" value="CHAD DOMAIN-CONTAINING PROTEIN"/>
    <property type="match status" value="1"/>
</dbReference>
<sequence>MNTFNINALQERIEHYLATAEQVGHDGSADTIHAFRIASRTVLALEPLLRATSKTRQWRKPMKRWLKGLNHLRDLQVMQERLELHPELSMELEAGVQAELAAWAAIRPHIADKAFRKRLQRSARKFCQHCAAHPGYFPASALLLWWNTQEAVQARFNAITADDPASLHRLRVAFKSLRYLVNTLRNIGAIPADASTGLKHWHDLLGDIQDRQVAQHWLQGKGADATLPARQTAESAQLQGQFMQERAQFQALLTQLDTVVSTSLSAMLTPPSAA</sequence>
<dbReference type="Pfam" id="PF05235">
    <property type="entry name" value="CHAD"/>
    <property type="match status" value="1"/>
</dbReference>
<reference evidence="3" key="1">
    <citation type="submission" date="2023-07" db="EMBL/GenBank/DDBJ databases">
        <title>The carbon used by Thiothrix.</title>
        <authorList>
            <person name="Chen L."/>
        </authorList>
    </citation>
    <scope>NUCLEOTIDE SEQUENCE [LARGE SCALE GENOMIC DNA]</scope>
</reference>
<dbReference type="InterPro" id="IPR007899">
    <property type="entry name" value="CHAD_dom"/>
</dbReference>
<keyword evidence="3" id="KW-1185">Reference proteome</keyword>